<proteinExistence type="predicted"/>
<organism evidence="1 2">
    <name type="scientific">Listeria monocytogenes</name>
    <dbReference type="NCBI Taxonomy" id="1639"/>
    <lineage>
        <taxon>Bacteria</taxon>
        <taxon>Bacillati</taxon>
        <taxon>Bacillota</taxon>
        <taxon>Bacilli</taxon>
        <taxon>Bacillales</taxon>
        <taxon>Listeriaceae</taxon>
        <taxon>Listeria</taxon>
    </lineage>
</organism>
<dbReference type="EMBL" id="QXKO01000014">
    <property type="protein sequence ID" value="RJZ18150.1"/>
    <property type="molecule type" value="Genomic_DNA"/>
</dbReference>
<dbReference type="Proteomes" id="UP000285054">
    <property type="component" value="Unassembled WGS sequence"/>
</dbReference>
<dbReference type="RefSeq" id="WP_014929526.1">
    <property type="nucleotide sequence ID" value="NC_021838.1"/>
</dbReference>
<gene>
    <name evidence="1" type="ORF">DYZ50_02996</name>
</gene>
<comment type="caution">
    <text evidence="1">The sequence shown here is derived from an EMBL/GenBank/DDBJ whole genome shotgun (WGS) entry which is preliminary data.</text>
</comment>
<protein>
    <submittedName>
        <fullName evidence="1">Uncharacterized protein</fullName>
    </submittedName>
</protein>
<accession>A0AAX1USY8</accession>
<name>A0AAX1USY8_LISMN</name>
<reference evidence="1 2" key="1">
    <citation type="journal article" date="2018" name="BMC Genomics">
        <title>Genes significantly associated with lineage II food isolates of Listeria monocytogenes.</title>
        <authorList>
            <person name="Pirone-Davies C."/>
            <person name="Chen Y."/>
            <person name="Pightling A."/>
            <person name="Ryan G."/>
            <person name="Wang Y."/>
            <person name="Yao K."/>
            <person name="Hoffmann M."/>
            <person name="Allard M.W."/>
        </authorList>
    </citation>
    <scope>NUCLEOTIDE SEQUENCE [LARGE SCALE GENOMIC DNA]</scope>
    <source>
        <strain evidence="1 2">PNUSAL000190</strain>
    </source>
</reference>
<evidence type="ECO:0000313" key="1">
    <source>
        <dbReference type="EMBL" id="RJZ18150.1"/>
    </source>
</evidence>
<dbReference type="AlphaFoldDB" id="A0AAX1USY8"/>
<evidence type="ECO:0000313" key="2">
    <source>
        <dbReference type="Proteomes" id="UP000285054"/>
    </source>
</evidence>
<sequence>MMTVAELIEKLKELPANAEILLTIGWNHSEIEEVGCIENERNVYISGW</sequence>